<evidence type="ECO:0000313" key="1">
    <source>
        <dbReference type="EMBL" id="MPL80156.1"/>
    </source>
</evidence>
<accession>A0A644UM75</accession>
<sequence length="118" mass="12737">MHRHPGGAGRRHRLGMDRAGVAVKHEIGDALFGQQRADAGRPVPGRVGVADQRCLVEPERLVAAVEGDAPDARPGGPEHPPQLVKKGAVRTLQQEEGATGVTMHELVPELFFFWAEKP</sequence>
<protein>
    <submittedName>
        <fullName evidence="1">Uncharacterized protein</fullName>
    </submittedName>
</protein>
<dbReference type="AlphaFoldDB" id="A0A644UM75"/>
<comment type="caution">
    <text evidence="1">The sequence shown here is derived from an EMBL/GenBank/DDBJ whole genome shotgun (WGS) entry which is preliminary data.</text>
</comment>
<organism evidence="1">
    <name type="scientific">bioreactor metagenome</name>
    <dbReference type="NCBI Taxonomy" id="1076179"/>
    <lineage>
        <taxon>unclassified sequences</taxon>
        <taxon>metagenomes</taxon>
        <taxon>ecological metagenomes</taxon>
    </lineage>
</organism>
<reference evidence="1" key="1">
    <citation type="submission" date="2019-08" db="EMBL/GenBank/DDBJ databases">
        <authorList>
            <person name="Kucharzyk K."/>
            <person name="Murdoch R.W."/>
            <person name="Higgins S."/>
            <person name="Loffler F."/>
        </authorList>
    </citation>
    <scope>NUCLEOTIDE SEQUENCE</scope>
</reference>
<dbReference type="EMBL" id="VSSQ01000134">
    <property type="protein sequence ID" value="MPL80156.1"/>
    <property type="molecule type" value="Genomic_DNA"/>
</dbReference>
<name>A0A644UM75_9ZZZZ</name>
<proteinExistence type="predicted"/>
<gene>
    <name evidence="1" type="ORF">SDC9_26050</name>
</gene>